<dbReference type="GO" id="GO:0031177">
    <property type="term" value="F:phosphopantetheine binding"/>
    <property type="evidence" value="ECO:0007669"/>
    <property type="project" value="InterPro"/>
</dbReference>
<dbReference type="SMART" id="SM00826">
    <property type="entry name" value="PKS_DH"/>
    <property type="match status" value="3"/>
</dbReference>
<dbReference type="Pfam" id="PF00550">
    <property type="entry name" value="PP-binding"/>
    <property type="match status" value="4"/>
</dbReference>
<dbReference type="InterPro" id="IPR042104">
    <property type="entry name" value="PKS_dehydratase_sf"/>
</dbReference>
<dbReference type="SMART" id="SM00822">
    <property type="entry name" value="PKS_KR"/>
    <property type="match status" value="3"/>
</dbReference>
<dbReference type="SMART" id="SM00823">
    <property type="entry name" value="PKS_PP"/>
    <property type="match status" value="4"/>
</dbReference>
<dbReference type="InterPro" id="IPR006162">
    <property type="entry name" value="Ppantetheine_attach_site"/>
</dbReference>
<feature type="region of interest" description="N-terminal hotdog fold" evidence="6">
    <location>
        <begin position="5083"/>
        <end position="5206"/>
    </location>
</feature>
<dbReference type="SUPFAM" id="SSF53901">
    <property type="entry name" value="Thiolase-like"/>
    <property type="match status" value="4"/>
</dbReference>
<dbReference type="InterPro" id="IPR049900">
    <property type="entry name" value="PKS_mFAS_DH"/>
</dbReference>
<dbReference type="PROSITE" id="PS00606">
    <property type="entry name" value="KS3_1"/>
    <property type="match status" value="3"/>
</dbReference>
<feature type="region of interest" description="N-terminal hotdog fold" evidence="6">
    <location>
        <begin position="1829"/>
        <end position="1952"/>
    </location>
</feature>
<dbReference type="Gene3D" id="3.40.50.720">
    <property type="entry name" value="NAD(P)-binding Rossmann-like Domain"/>
    <property type="match status" value="3"/>
</dbReference>
<dbReference type="InterPro" id="IPR036736">
    <property type="entry name" value="ACP-like_sf"/>
</dbReference>
<dbReference type="InterPro" id="IPR014043">
    <property type="entry name" value="Acyl_transferase_dom"/>
</dbReference>
<feature type="active site" description="Proton donor; for dehydratase activity" evidence="6">
    <location>
        <position position="5271"/>
    </location>
</feature>
<dbReference type="PROSITE" id="PS00012">
    <property type="entry name" value="PHOSPHOPANTETHEINE"/>
    <property type="match status" value="3"/>
</dbReference>
<evidence type="ECO:0000256" key="2">
    <source>
        <dbReference type="ARBA" id="ARBA00022553"/>
    </source>
</evidence>
<dbReference type="Pfam" id="PF00109">
    <property type="entry name" value="ketoacyl-synt"/>
    <property type="match status" value="4"/>
</dbReference>
<keyword evidence="4" id="KW-0511">Multifunctional enzyme</keyword>
<keyword evidence="1" id="KW-0596">Phosphopantetheine</keyword>
<name>A0A7C9NJJ7_9ACTN</name>
<dbReference type="Gene3D" id="3.40.366.10">
    <property type="entry name" value="Malonyl-Coenzyme A Acyl Carrier Protein, domain 2"/>
    <property type="match status" value="4"/>
</dbReference>
<dbReference type="InterPro" id="IPR020806">
    <property type="entry name" value="PKS_PP-bd"/>
</dbReference>
<dbReference type="InterPro" id="IPR014030">
    <property type="entry name" value="Ketoacyl_synth_N"/>
</dbReference>
<dbReference type="PROSITE" id="PS50075">
    <property type="entry name" value="CARRIER"/>
    <property type="match status" value="4"/>
</dbReference>
<feature type="domain" description="Carrier" evidence="8">
    <location>
        <begin position="4126"/>
        <end position="4201"/>
    </location>
</feature>
<dbReference type="GO" id="GO:0006633">
    <property type="term" value="P:fatty acid biosynthetic process"/>
    <property type="evidence" value="ECO:0007669"/>
    <property type="project" value="InterPro"/>
</dbReference>
<dbReference type="InterPro" id="IPR036291">
    <property type="entry name" value="NAD(P)-bd_dom_sf"/>
</dbReference>
<reference evidence="11 12" key="1">
    <citation type="submission" date="2020-01" db="EMBL/GenBank/DDBJ databases">
        <title>Herbidospora sp. NEAU-GS84 nov., a novel actinomycete isolated from soil.</title>
        <authorList>
            <person name="Han L."/>
        </authorList>
    </citation>
    <scope>NUCLEOTIDE SEQUENCE [LARGE SCALE GENOMIC DNA]</scope>
    <source>
        <strain evidence="11 12">NEAU-GS84</strain>
    </source>
</reference>
<dbReference type="InterPro" id="IPR009081">
    <property type="entry name" value="PP-bd_ACP"/>
</dbReference>
<dbReference type="InterPro" id="IPR013968">
    <property type="entry name" value="PKS_KR"/>
</dbReference>
<keyword evidence="3" id="KW-0808">Transferase</keyword>
<dbReference type="GO" id="GO:0004315">
    <property type="term" value="F:3-oxoacyl-[acyl-carrier-protein] synthase activity"/>
    <property type="evidence" value="ECO:0007669"/>
    <property type="project" value="InterPro"/>
</dbReference>
<dbReference type="Pfam" id="PF14765">
    <property type="entry name" value="PS-DH"/>
    <property type="match status" value="3"/>
</dbReference>
<feature type="domain" description="PKS/mFAS DH" evidence="10">
    <location>
        <begin position="3462"/>
        <end position="3724"/>
    </location>
</feature>
<evidence type="ECO:0000256" key="4">
    <source>
        <dbReference type="ARBA" id="ARBA00023268"/>
    </source>
</evidence>
<feature type="active site" description="Proton donor; for dehydratase activity" evidence="6">
    <location>
        <position position="2021"/>
    </location>
</feature>
<dbReference type="Gene3D" id="3.30.70.3290">
    <property type="match status" value="4"/>
</dbReference>
<feature type="active site" description="Proton acceptor; for dehydratase activity" evidence="6">
    <location>
        <position position="3494"/>
    </location>
</feature>
<evidence type="ECO:0000256" key="5">
    <source>
        <dbReference type="ARBA" id="ARBA00023315"/>
    </source>
</evidence>
<feature type="domain" description="Carrier" evidence="8">
    <location>
        <begin position="879"/>
        <end position="954"/>
    </location>
</feature>
<feature type="domain" description="Ketosynthase family 3 (KS3)" evidence="9">
    <location>
        <begin position="7"/>
        <end position="411"/>
    </location>
</feature>
<feature type="active site" description="Proton acceptor; for dehydratase activity" evidence="6">
    <location>
        <position position="5115"/>
    </location>
</feature>
<dbReference type="InterPro" id="IPR001227">
    <property type="entry name" value="Ac_transferase_dom_sf"/>
</dbReference>
<feature type="region of interest" description="N-terminal hotdog fold" evidence="6">
    <location>
        <begin position="3462"/>
        <end position="3579"/>
    </location>
</feature>
<dbReference type="RefSeq" id="WP_161483953.1">
    <property type="nucleotide sequence ID" value="NZ_WXEW01000013.1"/>
</dbReference>
<dbReference type="Pfam" id="PF22953">
    <property type="entry name" value="SpnB_Rossmann"/>
    <property type="match status" value="3"/>
</dbReference>
<feature type="region of interest" description="Disordered" evidence="7">
    <location>
        <begin position="5185"/>
        <end position="5219"/>
    </location>
</feature>
<dbReference type="Proteomes" id="UP000479526">
    <property type="component" value="Unassembled WGS sequence"/>
</dbReference>
<feature type="domain" description="Carrier" evidence="8">
    <location>
        <begin position="2508"/>
        <end position="2583"/>
    </location>
</feature>
<feature type="domain" description="PKS/mFAS DH" evidence="10">
    <location>
        <begin position="1829"/>
        <end position="2095"/>
    </location>
</feature>
<gene>
    <name evidence="11" type="ORF">GT755_35560</name>
</gene>
<dbReference type="SUPFAM" id="SSF52151">
    <property type="entry name" value="FabD/lysophospholipase-like"/>
    <property type="match status" value="4"/>
</dbReference>
<evidence type="ECO:0000256" key="6">
    <source>
        <dbReference type="PROSITE-ProRule" id="PRU01363"/>
    </source>
</evidence>
<dbReference type="SMART" id="SM01294">
    <property type="entry name" value="PKS_PP_betabranch"/>
    <property type="match status" value="3"/>
</dbReference>
<evidence type="ECO:0000259" key="10">
    <source>
        <dbReference type="PROSITE" id="PS52019"/>
    </source>
</evidence>
<dbReference type="FunFam" id="1.10.1200.10:FF:000007">
    <property type="entry name" value="Probable polyketide synthase pks17"/>
    <property type="match status" value="2"/>
</dbReference>
<dbReference type="InterPro" id="IPR020841">
    <property type="entry name" value="PKS_Beta-ketoAc_synthase_dom"/>
</dbReference>
<dbReference type="CDD" id="cd08956">
    <property type="entry name" value="KR_3_FAS_SDR_x"/>
    <property type="match status" value="3"/>
</dbReference>
<evidence type="ECO:0000256" key="1">
    <source>
        <dbReference type="ARBA" id="ARBA00022450"/>
    </source>
</evidence>
<sequence>MSDSHTSTPIAVIGLACRLPGAADPDSFWRLLTEGRDAVGAAPAGRGLGEARGAYLDEVDRFDAAFFGISPKEAAAMDPQQRLLLELGWEALEEAGIVPASLAGSRTAVFAAALWDDYATLHHLRGARPGRHAMTGLNRGVLANRLSYVLGLTGPSLTVDAAQSSSLVAVHLASESLRRGESDLALVGGVNLILSPDSGARSAGFGALSPDGRCFTFDARANGYVRGEGGVAVLLKPLDRALADGDRVHAVLLGGAVNNDGASAGLTVPDRAAQEAVIRAAHARAGTTPDDVGYVELHGTGTPVGDPVEAAALGAALGSARPLLVGSVKTNVGHLEGAAGLTGLLKTVLAVRHRRVPASLNFRDPNPAIALDDLGLRVATEPVAWPVEGRAVAGVSSFGMGGTNAHVVVAEPPSRTPALPENDAPSSSTAAALQSLTPVPDAPAGEPVLPFVVSGRDAAALRAQAGRLAGEARGRAADVAYSLAVTRTRFASRAVVLAEDLDGFADGLRAVAEGRGHPSVVRGEAGPSRTAFLFTGQGSQYAGMGAELHRAEPVFAAAFDEVAAAFAPHLDLPLAGIVESGPLDETRYTQPALFALETALFRLLEHRGVRADVVTGHSIGEVTAAHVAGVLSLADAAALVAARARLMWSAPSGGAMAAVEATEEEITPHLGDGVDLGAVNGPSAVVVSGDADAVARVAGLFAARGRRTRALTVSHAFHSAHMDPVLDEFHAVAATLTYRPPVIPVVSNVTGRVATAEELTDPAYWTRHIRRAVRFHDAVTTLRGDGVTTFLELGPDAVLSALVPGGHAVLRRGRPERATLLRALAAAHVRGVDVDWGGFAAGRAVPLPTYAFQRERHWFEETTSSAPEASVSRTAIDSGDLLDLVRTQTAIVLGHVTGDAVDGDRTFKNLGFDSMAAVELRERLAEATGLDLPAGLVYNHPTPHAVVASLRAELAGDAGHVVTARAARADDPVVIVGMACRYPGGAGSPEELWRLVADGVDAVGPFPADRGWDLESLYDPDPATPGTSYTKQGGFLYDAADFDADFFGISPREAAAIDPQQRLLLETAWEAFERAGIDPGSLRGSRTAVFVGGTSQDYGPRLHEPAEGFDGYLLTGSTVSIASGRVAYTFGLEGPAVTVDTACSSSLVALHLAVQALRQGECDLALAGGVTVMATPGMFLEFSRQRGLSADGRCKAFAAAADGTGWSEGAGLLLVERLSDARRNGHPVLAVVRGTAVNQDGASNGLTAPNGPAQERVIRQALADAGLAPSDVDAVEAHGTGTRLGDPIEAEALIATYGQDRDEPAWLGSLKSNIGHTQAAAGVGGVIKMVQAMRHGLLPKTLHVDAPTPHVRWNDGLRLLTEPVAWPHDDDRPRRAAVSSFGISGTNAHVVLEEPEPAAAPPATPGLVPVLLSGHTPEALRAQARRLRDHFTTNDLQATGRAALTHRAAVVTGDRDELLAALTALADDGQHPALVRGVAGRRPRTAFLFTGQGSQRPGMGRELYQAEPVFAAALDDVLAHLEPGLKEIIFGESTQLDQTRHTQPALFALQTALYRLLEHHGLRPDAVAGHSVGSIAAAHAAGVLDLPSAAKLVTARARLMQQLPPGGAMAALSLGEADTLQLLDGLTDQASLAAINGPHATVVSGTENAVQQVIERAHGAKTKRLTVSHAFHSPLMEPMLDEFRQVLDTLEFAEPTIPIVSDRTGHLGGLDDPDHWVKHVREPIRFTGVIDTLTGTGIHTFVEIGPDAVLTALLPDHDAHPTLRRDHPEPHAITRTLAALHTTGHPVDWHLPATAATDLPTYPFQRERYWLTSRPQAGPELLGLSPTGHPFLGASVVRADDDGLLLTGRVSLESHPWLAGHRIAGSVLLPGTALVELALTAGDRAGVPRVEELTIESPLVLPEKGGVALQLSVGPAGPDGGRPLGVHARPDRADEPWRRHATGVLAPAEDDTVPTAGVWPPEGAQPVDPDLLYADLADAGYAYGPDFQGVRAAWRQDGRLHAELDLPGEPGAFGLHPALLDAALHPLVHGELADGLPVPFAWTGVQLSATGATTLRVTWSPAPGGHRLHATDDTGAPVLTAETVTLRPLPAARPAFTDLHRLTWTPVPATPTGEGDAVTVRVPAGRGAAAFVLRAVREAAETRLLFLTDGAVAAADGDRVDDPWQAAAWGLIRAAQSERPGRFAVADVPPDVPADALGPLSAEEPQLAVRDGVILVPRLVRAEPTGTATVFDDRAVLVTGGTGGLARPVVRHLVERHGVRRLVLLSQRGPDADGAAEFAGELAGLGAHAEFVAVDVADREALATVLATVSATVEIGAVVHLAGVLDDGTIESLTGERLDAVLRPKADAAAHLHELTRDLPLAAFVLFSSVTGVVGTAGQANYAAANAYLDALALHRRAAGLPALSLAWGLWEGGMGGGLDAAARSRWSRSGLSPLTEARGLELLDAALAAGGDAVLVPARVDTPALRRRAAEGPLPAPLRGLVPPVRRTKAGSWPERVAALPAHERPRAVAETVLTAVAEVLGHSGSSGIDPARAFRDLGFDSLTGVELRNRLGAVTGLRLPATVTFDHPSADALTAHLTGLLTGPATREKETVTAAVRDDDPVVIVGMACRYPGGVASPEDLWRLVADGVDAVGPFPADRGWDLESLYDPDPDRVGTSYTRQGGFLYDAADFDPAFFGISPREAAAIDPQQRLLLETAWETFERAGIAPDSVRGSRTAVFAGVMYNDYAARLTRAPKDLEGYLLTGNTGSVLSGRLAYTFGLEGPAVTVDTACSSSLVALHLAVEALRRGECDLALAGGVTVMAGPGTFVEFSRQRGLSADGRCKAFAAAADGTGWSEGAGLLLVERLSDARRHGHPVLAVVRGTAVNQDGASNGLTAPNGPAQERVIRQALANAGLTPTDVDAVEAHGTGTRLGDPIEAQALLATYGQDRERPVWLGSLKSNIGHTQAAAGVGGIIKVVHAMRHGVLPRTLHVDEPSPHVDWDSGAVRLLTEARPWERPDDRPRRAAVSSFGISGTNAHVILEEPEPAPSPAATETGPVPVLLSAHTPDALRARAGHLRDRLAARPELGLRAVARTLATGRAHLAHRAAVVAADRAGLLAALGALAEGGDHPSATRAEAVAQPHTAFLFTGQGSQRPGMGRELYQAEPVFAAALDEVLAHLEPGLKEIVFGETSGLDETRHTQPALFALETALFRFLDHVGVRPDLLAGHSIGEVTAAHVAGVLDLPDAASLVTARARLMHAAPAGGAMIAVEATEEEIRPHLTEGVDLAAVNGADAVVIAGDPAEAHAVAARFAERGRRVRPLKVSHAFHSPHMDPVLDEFHAVAATLVYHAPVVPIVSTVTGRIATAEELADPAYWAGQIRRTVRFHDAVAVLREHGVGTMLELGPDAVLSALVGDGVPLLRRDHAEPLTVSAAIGAAYTKGTPLDLSRLIGADDSPPADLPTYPFQRARYWLDATPQESLFEQVTELADGGVLFAGHLTDGAHPWLADHRIAGGVPLPGAFLADAVLQAGARAGVPVVDELTLEAPLPLPARFQVLVEPAGDDGRRAFAVHARNGDEPWTRHASGHLTTTAPAPAAAPEAWPPPGAEPVDVDAWYTTLADVGYEYGPAFRNVRAAWRSGDTIFTEVALPLPPDGRFALHPALLDAALHPLPVTGDGTGLRLPFSWSGLRLHATGASALRVRIDPAGRDGAALTLWDETGRPVASIASVTLRAGARTAPAYELTWRPVPLPATPADDTDLVHVPPGSAGETAERALALVQARLSGDTPRLAFVTTRAVATQAGEPVERPGQAAVWGLVRSAQSEHPGRFVLVDTDGTTASDRALPAALALDEPQFALREGHVVVPRLTRVGVGTGPSRLRPDGTVLITGATGSLGGLVAEHLVVHHGVRNLLLVSRRGPDAPGAGDLLDRLAALGGVPELVACDLADGDALARLLADRPVTAVVHTAAVLDDTTVADLTPERLRAVLAAKADGADNLSRLTGDLDAFVLFSSITGTVGTAGQANYAAANAYLDALAAHRHALGRPATSLAWGLWEQDDGMAARLSAADLARLARTGIAPLSRDDALTLFDAALRTGWADRPLLVTARLDTKALAAPGAVVPPPLRSLVPRKDPAPAPQRAATDLLELVRETAATVLGHTSADPVAAGRAFTDLGFDSLAAVDLRNRLSAALGVPLPTTLVFDHPTPAALATWLRSRLADETPRPQAPAPAARADDDPIAIVAMACRYPGGVASPEDLWRLVADGVDAVGPFPADRGWDLESLYDPDPATPGTSYARDGGFLYDAAGFDAGFFGISPREAAAIDPQQRLLLETAWETFERAGIDPGTLRGSRTGVFAGVMYNDYGARLHQAGRPPEGFEGYLVSGSAGSVASGRVAYTFGLEGPAVTVDTACSSSLVALHLAVQALRQGECELALAGGVTVMASPATFVEFSRQRGLSPDGRCKAFAAAADGTGWSEGAGLLLVERLSDARRNGHPVLAVVRGTAVNQDGASNGLTAPNGPSQERVIRQALANAGLDPSDVDAVEAHGTGTRLGDPIEAHALLATYGQDRERPAWLGSLKSNIGHTQAAAGVGGIIKMVQALQHGVLPKTLHVDEPTPHVDWESGSVRLLTEPTAWPHDENRPRRAAVSSFGISGTNAHVVLEEPEPATAPVVTPGLVPVLLSGHTPEALQAQARRLRDHFTLNDPLAAVPVLATGRAALTHRAAVVTGDRDELLAALTALADGDRHPALVQGEAAEPKTAFLFTGQGSQRPGMGRELYHAEPVFAAALDEVLAHLEPGLKEIIFGEGTQLDQTRHTQPALFALQTALYRLLEHHGLRPDAVAGHSVGSIAAAHVAGVLDLPSAARLVTTRARLMQQLPAGGAMAALSLSETAALQLLDGLTDQASLAAVNGPHATVVSGTEEAIQQVIERAHGAKTKRLTVSHAFHSPLMEPMLDEFRHVLDTLEYAEPTIPIVSDRTGHLGGLDDPDHWVRHVREPIRFTGVIDTLLTNGIRSFLEIGPDAVLTALLPDHDAHPTLRRDQPEPQAITRALAALHTTGHPVDWHLPATAATDLPTYPFQRERYWLNPPPTRKGHDETGHPLLTSAVDLAGDDGVVLTGRLSARTHPWLADHVIAGTPLLPATALLDLALHAGEHVGAPVVDELTLTAPLPIPAEGAVVVQVAVAAPGADGRRALTVHSRADAPGAEWTPHASGHLTDDLPEEAGTPEAWPPGEPLDLDDAYERLAALGYAYGPAFRNLRAAWRHGDDLLAEVTLDDEGFALHPALLDAALHPLALDGDTVRLPFSWTGVRRGVPAVGTVRARLTPKGGDRFVLSVRTADGEAVLDGELAVQVSRSGGLHRVAWTSAPRQAAAPYTLLRSAGEALDHLRAPGTGDVVLDVRGTGYGPVTSAVLEVVQAWLEQDAPGRLAVLTNHAVGVLDDDPVTGLAQSALWGLVRTAQTEHPGRFVLVDTDGSADPGEALALGEPQVALRNGGALLPALKPIPAGAHTGRLRPEGTVLLTGATGALGALLAEHLVTRYGVRHLLLVSRRGPAAPGAAELARRLTELGALPVVAACDTGDPVRLRRLLDDIPADRPLTAVVHAAAVLDDGTVADLTPGRLHAVLTAKADAAHFLHHFTRHLDLDAFVLFSSVAGVIGNAGQANYAAANTYLDALAGHRRALGLSATSIAWGLWAQDTGLGGGLGAAELARIARTGVAPLDPADGLALFDAALSGDVPAVVAARFDRLPDLRPGRPPRKRDDGVPPLVRTLTGAPVADRPGLALKRVRDVVADVLRLPSGRTVPSERGLLDLGFDSLTAVELRNRLAVETGLRLPATLLFDHPTPTALAAHLHDELAVRLPGGAGPALTALDALAESAAALGDRDRELVAARLSALLALVSPTGPADVVRDATDDELFQLIDTQLGSDHDER</sequence>
<protein>
    <submittedName>
        <fullName evidence="11">SDR family NAD(P)-dependent oxidoreductase</fullName>
    </submittedName>
</protein>
<dbReference type="FunFam" id="3.40.47.10:FF:000019">
    <property type="entry name" value="Polyketide synthase type I"/>
    <property type="match status" value="3"/>
</dbReference>
<evidence type="ECO:0000256" key="7">
    <source>
        <dbReference type="SAM" id="MobiDB-lite"/>
    </source>
</evidence>
<feature type="domain" description="Carrier" evidence="8">
    <location>
        <begin position="5764"/>
        <end position="5839"/>
    </location>
</feature>
<keyword evidence="12" id="KW-1185">Reference proteome</keyword>
<evidence type="ECO:0000256" key="3">
    <source>
        <dbReference type="ARBA" id="ARBA00022679"/>
    </source>
</evidence>
<dbReference type="SUPFAM" id="SSF55048">
    <property type="entry name" value="Probable ACP-binding domain of malonyl-CoA ACP transacylase"/>
    <property type="match status" value="4"/>
</dbReference>
<evidence type="ECO:0000259" key="8">
    <source>
        <dbReference type="PROSITE" id="PS50075"/>
    </source>
</evidence>
<accession>A0A7C9NJJ7</accession>
<dbReference type="InterPro" id="IPR057326">
    <property type="entry name" value="KR_dom"/>
</dbReference>
<dbReference type="EMBL" id="WXEW01000013">
    <property type="protein sequence ID" value="NAS26975.1"/>
    <property type="molecule type" value="Genomic_DNA"/>
</dbReference>
<dbReference type="InterPro" id="IPR018201">
    <property type="entry name" value="Ketoacyl_synth_AS"/>
</dbReference>
<feature type="domain" description="Ketosynthase family 3 (KS3)" evidence="9">
    <location>
        <begin position="970"/>
        <end position="1394"/>
    </location>
</feature>
<dbReference type="InterPro" id="IPR016035">
    <property type="entry name" value="Acyl_Trfase/lysoPLipase"/>
</dbReference>
<dbReference type="InterPro" id="IPR050091">
    <property type="entry name" value="PKS_NRPS_Biosynth_Enz"/>
</dbReference>
<dbReference type="InterPro" id="IPR032821">
    <property type="entry name" value="PKS_assoc"/>
</dbReference>
<dbReference type="InterPro" id="IPR014031">
    <property type="entry name" value="Ketoacyl_synth_C"/>
</dbReference>
<dbReference type="Gene3D" id="3.10.129.110">
    <property type="entry name" value="Polyketide synthase dehydratase"/>
    <property type="match status" value="3"/>
</dbReference>
<feature type="domain" description="PKS/mFAS DH" evidence="10">
    <location>
        <begin position="5083"/>
        <end position="5397"/>
    </location>
</feature>
<dbReference type="InterPro" id="IPR016036">
    <property type="entry name" value="Malonyl_transacylase_ACP-bd"/>
</dbReference>
<dbReference type="SUPFAM" id="SSF47336">
    <property type="entry name" value="ACP-like"/>
    <property type="match status" value="4"/>
</dbReference>
<evidence type="ECO:0000313" key="11">
    <source>
        <dbReference type="EMBL" id="NAS26975.1"/>
    </source>
</evidence>
<dbReference type="InterPro" id="IPR020807">
    <property type="entry name" value="PKS_DH"/>
</dbReference>
<proteinExistence type="predicted"/>
<dbReference type="SUPFAM" id="SSF51735">
    <property type="entry name" value="NAD(P)-binding Rossmann-fold domains"/>
    <property type="match status" value="6"/>
</dbReference>
<dbReference type="GO" id="GO:0004312">
    <property type="term" value="F:fatty acid synthase activity"/>
    <property type="evidence" value="ECO:0007669"/>
    <property type="project" value="TreeGrafter"/>
</dbReference>
<keyword evidence="5" id="KW-0012">Acyltransferase</keyword>
<dbReference type="PROSITE" id="PS52019">
    <property type="entry name" value="PKS_MFAS_DH"/>
    <property type="match status" value="3"/>
</dbReference>
<dbReference type="SMART" id="SM00827">
    <property type="entry name" value="PKS_AT"/>
    <property type="match status" value="4"/>
</dbReference>
<feature type="region of interest" description="C-terminal hotdog fold" evidence="6">
    <location>
        <begin position="3591"/>
        <end position="3724"/>
    </location>
</feature>
<dbReference type="InterPro" id="IPR055123">
    <property type="entry name" value="SpnB-like_Rossmann"/>
</dbReference>
<organism evidence="11 12">
    <name type="scientific">Herbidospora solisilvae</name>
    <dbReference type="NCBI Taxonomy" id="2696284"/>
    <lineage>
        <taxon>Bacteria</taxon>
        <taxon>Bacillati</taxon>
        <taxon>Actinomycetota</taxon>
        <taxon>Actinomycetes</taxon>
        <taxon>Streptosporangiales</taxon>
        <taxon>Streptosporangiaceae</taxon>
        <taxon>Herbidospora</taxon>
    </lineage>
</organism>
<evidence type="ECO:0000313" key="12">
    <source>
        <dbReference type="Proteomes" id="UP000479526"/>
    </source>
</evidence>
<dbReference type="Gene3D" id="1.10.1200.10">
    <property type="entry name" value="ACP-like"/>
    <property type="match status" value="4"/>
</dbReference>
<feature type="region of interest" description="C-terminal hotdog fold" evidence="6">
    <location>
        <begin position="1964"/>
        <end position="2095"/>
    </location>
</feature>
<dbReference type="PROSITE" id="PS52004">
    <property type="entry name" value="KS3_2"/>
    <property type="match status" value="4"/>
</dbReference>
<feature type="domain" description="Ketosynthase family 3 (KS3)" evidence="9">
    <location>
        <begin position="4219"/>
        <end position="4647"/>
    </location>
</feature>
<feature type="region of interest" description="C-terminal hotdog fold" evidence="6">
    <location>
        <begin position="5216"/>
        <end position="5397"/>
    </location>
</feature>
<evidence type="ECO:0000259" key="9">
    <source>
        <dbReference type="PROSITE" id="PS52004"/>
    </source>
</evidence>
<dbReference type="Gene3D" id="3.40.47.10">
    <property type="match status" value="4"/>
</dbReference>
<dbReference type="Pfam" id="PF08659">
    <property type="entry name" value="KR"/>
    <property type="match status" value="3"/>
</dbReference>
<keyword evidence="2" id="KW-0597">Phosphoprotein</keyword>
<feature type="domain" description="Ketosynthase family 3 (KS3)" evidence="9">
    <location>
        <begin position="2601"/>
        <end position="3026"/>
    </location>
</feature>
<dbReference type="Pfam" id="PF16197">
    <property type="entry name" value="KAsynt_C_assoc"/>
    <property type="match status" value="4"/>
</dbReference>
<dbReference type="InterPro" id="IPR049551">
    <property type="entry name" value="PKS_DH_C"/>
</dbReference>
<dbReference type="SMART" id="SM00825">
    <property type="entry name" value="PKS_KS"/>
    <property type="match status" value="4"/>
</dbReference>
<dbReference type="PANTHER" id="PTHR43775">
    <property type="entry name" value="FATTY ACID SYNTHASE"/>
    <property type="match status" value="1"/>
</dbReference>
<comment type="caution">
    <text evidence="11">The sequence shown here is derived from an EMBL/GenBank/DDBJ whole genome shotgun (WGS) entry which is preliminary data.</text>
</comment>
<dbReference type="InterPro" id="IPR016039">
    <property type="entry name" value="Thiolase-like"/>
</dbReference>
<dbReference type="InterPro" id="IPR049552">
    <property type="entry name" value="PKS_DH_N"/>
</dbReference>
<dbReference type="PANTHER" id="PTHR43775:SF51">
    <property type="entry name" value="INACTIVE PHENOLPHTHIOCEROL SYNTHESIS POLYKETIDE SYNTHASE TYPE I PKS1-RELATED"/>
    <property type="match status" value="1"/>
</dbReference>
<feature type="active site" description="Proton acceptor; for dehydratase activity" evidence="6">
    <location>
        <position position="1861"/>
    </location>
</feature>
<dbReference type="Pfam" id="PF02801">
    <property type="entry name" value="Ketoacyl-synt_C"/>
    <property type="match status" value="4"/>
</dbReference>
<dbReference type="Pfam" id="PF21089">
    <property type="entry name" value="PKS_DH_N"/>
    <property type="match status" value="3"/>
</dbReference>
<feature type="region of interest" description="Disordered" evidence="7">
    <location>
        <begin position="5734"/>
        <end position="5754"/>
    </location>
</feature>
<feature type="active site" description="Proton donor; for dehydratase activity" evidence="6">
    <location>
        <position position="3649"/>
    </location>
</feature>
<dbReference type="CDD" id="cd00833">
    <property type="entry name" value="PKS"/>
    <property type="match status" value="4"/>
</dbReference>
<dbReference type="Pfam" id="PF00698">
    <property type="entry name" value="Acyl_transf_1"/>
    <property type="match status" value="4"/>
</dbReference>
<feature type="compositionally biased region" description="Basic and acidic residues" evidence="7">
    <location>
        <begin position="5734"/>
        <end position="5746"/>
    </location>
</feature>